<protein>
    <submittedName>
        <fullName evidence="12">Sugar ABC transporter ATP-binding protein</fullName>
    </submittedName>
</protein>
<dbReference type="GO" id="GO:0016887">
    <property type="term" value="F:ATP hydrolysis activity"/>
    <property type="evidence" value="ECO:0007669"/>
    <property type="project" value="InterPro"/>
</dbReference>
<dbReference type="CDD" id="cd03215">
    <property type="entry name" value="ABC_Carb_Monos_II"/>
    <property type="match status" value="1"/>
</dbReference>
<dbReference type="SMART" id="SM00382">
    <property type="entry name" value="AAA"/>
    <property type="match status" value="2"/>
</dbReference>
<evidence type="ECO:0000256" key="8">
    <source>
        <dbReference type="ARBA" id="ARBA00022840"/>
    </source>
</evidence>
<evidence type="ECO:0000256" key="4">
    <source>
        <dbReference type="ARBA" id="ARBA00022475"/>
    </source>
</evidence>
<dbReference type="CDD" id="cd03216">
    <property type="entry name" value="ABC_Carb_Monos_I"/>
    <property type="match status" value="1"/>
</dbReference>
<keyword evidence="13" id="KW-1185">Reference proteome</keyword>
<evidence type="ECO:0000313" key="12">
    <source>
        <dbReference type="EMBL" id="MDA5400837.1"/>
    </source>
</evidence>
<dbReference type="AlphaFoldDB" id="A0A9X3ZIL2"/>
<dbReference type="InterPro" id="IPR050107">
    <property type="entry name" value="ABC_carbohydrate_import_ATPase"/>
</dbReference>
<name>A0A9X3ZIL2_9HYPH</name>
<dbReference type="GO" id="GO:0005524">
    <property type="term" value="F:ATP binding"/>
    <property type="evidence" value="ECO:0007669"/>
    <property type="project" value="UniProtKB-KW"/>
</dbReference>
<dbReference type="PANTHER" id="PTHR43790:SF9">
    <property type="entry name" value="GALACTOFURANOSE TRANSPORTER ATP-BINDING PROTEIN YTFR"/>
    <property type="match status" value="1"/>
</dbReference>
<keyword evidence="4" id="KW-1003">Cell membrane</keyword>
<proteinExistence type="inferred from homology"/>
<dbReference type="GO" id="GO:0005886">
    <property type="term" value="C:plasma membrane"/>
    <property type="evidence" value="ECO:0007669"/>
    <property type="project" value="UniProtKB-SubCell"/>
</dbReference>
<keyword evidence="3" id="KW-0813">Transport</keyword>
<keyword evidence="10" id="KW-0472">Membrane</keyword>
<keyword evidence="5" id="KW-0762">Sugar transport</keyword>
<sequence>MIGQNILEMSGIVKSFGGVKALTDGNLSVRQGEICALMGANGAGKSTLMNILGGVLQPDAGVIKLNGDTVSIQSAKDAMGHGIAFVHQELTTLNTMTVAENIFIDAFPGPGYRIDRAQMYERSAELLALVGCQVSPHQPTSSLSTGDRQLVEIARAMKAEPKIIILDEPTSSLSVPERQKLFELMASLKAMGASIIFISHFLEEVFTVCDRVTVMRDGHTVSTENVADTSRTKVVEQMLGSIHETDRIRQPNTHPGKVLVSVDRLDGGPLVNDISFEMHRGEILALWGLLGSGRTELVRAFTGLDPTNGGRIAYRETDGTTIPLKPFELRQRAGLVTEDRRAEGLVMPFSIAGNISLPNMKPLTGPFGLLQRRKENDMASAMVNRIGIKASSVTQPVGTLSGGNQQKVVFARWLNLLPEIYIFDEPTRGLDTGAKTEILKLIVQLAEDGAAILMISSELEELMRVADRYLIIKRGHIANTLPGSASQNDLMEAVSSRDNGEEAA</sequence>
<keyword evidence="6" id="KW-0677">Repeat</keyword>
<evidence type="ECO:0000256" key="2">
    <source>
        <dbReference type="ARBA" id="ARBA00005417"/>
    </source>
</evidence>
<dbReference type="InterPro" id="IPR017871">
    <property type="entry name" value="ABC_transporter-like_CS"/>
</dbReference>
<organism evidence="12 13">
    <name type="scientific">Hoeflea prorocentri</name>
    <dbReference type="NCBI Taxonomy" id="1922333"/>
    <lineage>
        <taxon>Bacteria</taxon>
        <taxon>Pseudomonadati</taxon>
        <taxon>Pseudomonadota</taxon>
        <taxon>Alphaproteobacteria</taxon>
        <taxon>Hyphomicrobiales</taxon>
        <taxon>Rhizobiaceae</taxon>
        <taxon>Hoeflea</taxon>
    </lineage>
</organism>
<evidence type="ECO:0000256" key="1">
    <source>
        <dbReference type="ARBA" id="ARBA00004202"/>
    </source>
</evidence>
<evidence type="ECO:0000256" key="3">
    <source>
        <dbReference type="ARBA" id="ARBA00022448"/>
    </source>
</evidence>
<dbReference type="PROSITE" id="PS00211">
    <property type="entry name" value="ABC_TRANSPORTER_1"/>
    <property type="match status" value="1"/>
</dbReference>
<evidence type="ECO:0000256" key="6">
    <source>
        <dbReference type="ARBA" id="ARBA00022737"/>
    </source>
</evidence>
<evidence type="ECO:0000256" key="5">
    <source>
        <dbReference type="ARBA" id="ARBA00022597"/>
    </source>
</evidence>
<dbReference type="RefSeq" id="WP_267992662.1">
    <property type="nucleotide sequence ID" value="NZ_JAPJZI010000001.1"/>
</dbReference>
<dbReference type="SUPFAM" id="SSF52540">
    <property type="entry name" value="P-loop containing nucleoside triphosphate hydrolases"/>
    <property type="match status" value="2"/>
</dbReference>
<dbReference type="InterPro" id="IPR003439">
    <property type="entry name" value="ABC_transporter-like_ATP-bd"/>
</dbReference>
<keyword evidence="7" id="KW-0547">Nucleotide-binding</keyword>
<keyword evidence="8 12" id="KW-0067">ATP-binding</keyword>
<evidence type="ECO:0000256" key="9">
    <source>
        <dbReference type="ARBA" id="ARBA00022967"/>
    </source>
</evidence>
<evidence type="ECO:0000256" key="7">
    <source>
        <dbReference type="ARBA" id="ARBA00022741"/>
    </source>
</evidence>
<evidence type="ECO:0000313" key="13">
    <source>
        <dbReference type="Proteomes" id="UP001151234"/>
    </source>
</evidence>
<comment type="subcellular location">
    <subcellularLocation>
        <location evidence="1">Cell membrane</location>
        <topology evidence="1">Peripheral membrane protein</topology>
    </subcellularLocation>
</comment>
<evidence type="ECO:0000259" key="11">
    <source>
        <dbReference type="PROSITE" id="PS50893"/>
    </source>
</evidence>
<dbReference type="Gene3D" id="3.40.50.300">
    <property type="entry name" value="P-loop containing nucleotide triphosphate hydrolases"/>
    <property type="match status" value="2"/>
</dbReference>
<dbReference type="PANTHER" id="PTHR43790">
    <property type="entry name" value="CARBOHYDRATE TRANSPORT ATP-BINDING PROTEIN MG119-RELATED"/>
    <property type="match status" value="1"/>
</dbReference>
<dbReference type="InterPro" id="IPR003593">
    <property type="entry name" value="AAA+_ATPase"/>
</dbReference>
<dbReference type="Proteomes" id="UP001151234">
    <property type="component" value="Unassembled WGS sequence"/>
</dbReference>
<reference evidence="12" key="1">
    <citation type="submission" date="2022-11" db="EMBL/GenBank/DDBJ databases">
        <title>Draft genome sequence of Hoeflea poritis E7-10 and Hoeflea prorocentri PM5-8, separated from scleractinian coral Porites lutea and marine dinoflagellate.</title>
        <authorList>
            <person name="Zhang G."/>
            <person name="Wei Q."/>
            <person name="Cai L."/>
        </authorList>
    </citation>
    <scope>NUCLEOTIDE SEQUENCE</scope>
    <source>
        <strain evidence="12">PM5-8</strain>
    </source>
</reference>
<comment type="caution">
    <text evidence="12">The sequence shown here is derived from an EMBL/GenBank/DDBJ whole genome shotgun (WGS) entry which is preliminary data.</text>
</comment>
<evidence type="ECO:0000256" key="10">
    <source>
        <dbReference type="ARBA" id="ARBA00023136"/>
    </source>
</evidence>
<feature type="domain" description="ABC transporter" evidence="11">
    <location>
        <begin position="248"/>
        <end position="499"/>
    </location>
</feature>
<dbReference type="PROSITE" id="PS50893">
    <property type="entry name" value="ABC_TRANSPORTER_2"/>
    <property type="match status" value="2"/>
</dbReference>
<comment type="similarity">
    <text evidence="2">Belongs to the ABC transporter superfamily.</text>
</comment>
<dbReference type="Pfam" id="PF00005">
    <property type="entry name" value="ABC_tran"/>
    <property type="match status" value="2"/>
</dbReference>
<dbReference type="InterPro" id="IPR027417">
    <property type="entry name" value="P-loop_NTPase"/>
</dbReference>
<gene>
    <name evidence="12" type="ORF">OQ273_19845</name>
</gene>
<keyword evidence="9" id="KW-1278">Translocase</keyword>
<feature type="domain" description="ABC transporter" evidence="11">
    <location>
        <begin position="7"/>
        <end position="242"/>
    </location>
</feature>
<accession>A0A9X3ZIL2</accession>
<dbReference type="EMBL" id="JAPJZI010000001">
    <property type="protein sequence ID" value="MDA5400837.1"/>
    <property type="molecule type" value="Genomic_DNA"/>
</dbReference>
<dbReference type="FunFam" id="3.40.50.300:FF:000127">
    <property type="entry name" value="Ribose import ATP-binding protein RbsA"/>
    <property type="match status" value="1"/>
</dbReference>